<feature type="coiled-coil region" evidence="10">
    <location>
        <begin position="324"/>
        <end position="354"/>
    </location>
</feature>
<evidence type="ECO:0000256" key="10">
    <source>
        <dbReference type="SAM" id="Coils"/>
    </source>
</evidence>
<dbReference type="PANTHER" id="PTHR12860:SF0">
    <property type="entry name" value="SIGNAL RECOGNITION PARTICLE SUBUNIT SRP68"/>
    <property type="match status" value="1"/>
</dbReference>
<evidence type="ECO:0000256" key="7">
    <source>
        <dbReference type="ARBA" id="ARBA00023242"/>
    </source>
</evidence>
<evidence type="ECO:0000256" key="5">
    <source>
        <dbReference type="ARBA" id="ARBA00022884"/>
    </source>
</evidence>
<feature type="region of interest" description="Disordered" evidence="11">
    <location>
        <begin position="61"/>
        <end position="80"/>
    </location>
</feature>
<comment type="subcellular location">
    <subcellularLocation>
        <location evidence="1">Cytoplasm</location>
    </subcellularLocation>
    <subcellularLocation>
        <location evidence="2">Nucleus</location>
        <location evidence="2">Nucleolus</location>
    </subcellularLocation>
</comment>
<dbReference type="InterPro" id="IPR038253">
    <property type="entry name" value="SRP68_N_sf"/>
</dbReference>
<evidence type="ECO:0000256" key="6">
    <source>
        <dbReference type="ARBA" id="ARBA00023135"/>
    </source>
</evidence>
<sequence>MSSSETETPQEIFHLDIHAWLDSQQTSHGVRHDDYAQYHAYCTRRLSRLSHKPSEAKTYLVNSSKYASSNQSKPKTPGGRHAFCSRSHDTFALTKEVEVEVDVDVDVDVDEPKETIGDDSEAAVTTSTVTKVVPIPVPHENILWHLLVNAERSWAHANELQKAHKTKRRQPVLKKLKRANKWARLLVGKARISADEETQKECEAYAAWMSANYALEQMQYQAASKGYAHAMSLCHELSGENDSGNNANDQTDDVQRLERHDLFITRADTILRPLFRYSQYELKQAGQPTIEEPRLQSSGQQQEQDDQDSIVFRDRELILDNKDLRVLLLKLQSVEQEEKEEAEKESTSAQKETQFLTALSILDDATEVVQSLEQGLSKAASSSGPAVQAKLQQYALWRGYLQCTKIGKVMEHTENLLTVDSAESMGPAEKVHVYDAILQHAKSLLNLPQPEDGSGGGANEDDEFILQVQANILRLRALKTYHMGWCYYTQLFKYGPALALLEHSDKLSKRAQEEIAACDEDMPHAEEYLQQLEDLPLESSIGAIRAAMVLQQRQHARKLQKAASAAAANGEAPSRWQEPVTTDRPLLLRLYEYDGGTPDAPIADLRPMPLPCKPVFYDLAYGHALDTANSMDALENFLYQHTAAPVSNAVENEEKDAGSGGGLSGGLLGWLTGK</sequence>
<dbReference type="GO" id="GO:0005047">
    <property type="term" value="F:signal recognition particle binding"/>
    <property type="evidence" value="ECO:0007669"/>
    <property type="project" value="InterPro"/>
</dbReference>
<evidence type="ECO:0000313" key="12">
    <source>
        <dbReference type="EMBL" id="CAE0728572.1"/>
    </source>
</evidence>
<dbReference type="GO" id="GO:0005730">
    <property type="term" value="C:nucleolus"/>
    <property type="evidence" value="ECO:0007669"/>
    <property type="project" value="UniProtKB-SubCell"/>
</dbReference>
<accession>A0A7S4AWV9</accession>
<dbReference type="Gene3D" id="1.10.3450.40">
    <property type="entry name" value="Signal recognition particle, SRP68 subunit, RNA-binding domain"/>
    <property type="match status" value="1"/>
</dbReference>
<dbReference type="Pfam" id="PF16969">
    <property type="entry name" value="SRP68"/>
    <property type="match status" value="1"/>
</dbReference>
<keyword evidence="6" id="KW-0733">Signal recognition particle</keyword>
<protein>
    <recommendedName>
        <fullName evidence="9">Signal recognition particle subunit SRP68</fullName>
    </recommendedName>
</protein>
<evidence type="ECO:0000256" key="3">
    <source>
        <dbReference type="ARBA" id="ARBA00009352"/>
    </source>
</evidence>
<evidence type="ECO:0000256" key="1">
    <source>
        <dbReference type="ARBA" id="ARBA00004496"/>
    </source>
</evidence>
<dbReference type="GO" id="GO:0005786">
    <property type="term" value="C:signal recognition particle, endoplasmic reticulum targeting"/>
    <property type="evidence" value="ECO:0007669"/>
    <property type="project" value="UniProtKB-KW"/>
</dbReference>
<dbReference type="EMBL" id="HBIX01032378">
    <property type="protein sequence ID" value="CAE0728572.1"/>
    <property type="molecule type" value="Transcribed_RNA"/>
</dbReference>
<comment type="similarity">
    <text evidence="3">Belongs to the SRP68 family.</text>
</comment>
<dbReference type="AlphaFoldDB" id="A0A7S4AWV9"/>
<proteinExistence type="inferred from homology"/>
<feature type="compositionally biased region" description="Polar residues" evidence="11">
    <location>
        <begin position="61"/>
        <end position="74"/>
    </location>
</feature>
<keyword evidence="7" id="KW-0539">Nucleus</keyword>
<dbReference type="PANTHER" id="PTHR12860">
    <property type="entry name" value="SIGNAL RECOGNITION PARTICLE 68 KDA PROTEIN"/>
    <property type="match status" value="1"/>
</dbReference>
<organism evidence="12">
    <name type="scientific">Pseudo-nitzschia australis</name>
    <dbReference type="NCBI Taxonomy" id="44445"/>
    <lineage>
        <taxon>Eukaryota</taxon>
        <taxon>Sar</taxon>
        <taxon>Stramenopiles</taxon>
        <taxon>Ochrophyta</taxon>
        <taxon>Bacillariophyta</taxon>
        <taxon>Bacillariophyceae</taxon>
        <taxon>Bacillariophycidae</taxon>
        <taxon>Bacillariales</taxon>
        <taxon>Bacillariaceae</taxon>
        <taxon>Pseudo-nitzschia</taxon>
    </lineage>
</organism>
<evidence type="ECO:0000256" key="4">
    <source>
        <dbReference type="ARBA" id="ARBA00022490"/>
    </source>
</evidence>
<keyword evidence="10" id="KW-0175">Coiled coil</keyword>
<dbReference type="GO" id="GO:0030942">
    <property type="term" value="F:endoplasmic reticulum signal peptide binding"/>
    <property type="evidence" value="ECO:0007669"/>
    <property type="project" value="InterPro"/>
</dbReference>
<keyword evidence="8" id="KW-0687">Ribonucleoprotein</keyword>
<gene>
    <name evidence="12" type="ORF">PAUS00366_LOCUS21356</name>
</gene>
<evidence type="ECO:0000256" key="2">
    <source>
        <dbReference type="ARBA" id="ARBA00004604"/>
    </source>
</evidence>
<evidence type="ECO:0000256" key="8">
    <source>
        <dbReference type="ARBA" id="ARBA00023274"/>
    </source>
</evidence>
<evidence type="ECO:0000256" key="9">
    <source>
        <dbReference type="ARBA" id="ARBA00029498"/>
    </source>
</evidence>
<keyword evidence="5" id="KW-0694">RNA-binding</keyword>
<name>A0A7S4AWV9_9STRA</name>
<reference evidence="12" key="1">
    <citation type="submission" date="2021-01" db="EMBL/GenBank/DDBJ databases">
        <authorList>
            <person name="Corre E."/>
            <person name="Pelletier E."/>
            <person name="Niang G."/>
            <person name="Scheremetjew M."/>
            <person name="Finn R."/>
            <person name="Kale V."/>
            <person name="Holt S."/>
            <person name="Cochrane G."/>
            <person name="Meng A."/>
            <person name="Brown T."/>
            <person name="Cohen L."/>
        </authorList>
    </citation>
    <scope>NUCLEOTIDE SEQUENCE</scope>
    <source>
        <strain evidence="12">10249 10 AB</strain>
    </source>
</reference>
<dbReference type="GO" id="GO:0006614">
    <property type="term" value="P:SRP-dependent cotranslational protein targeting to membrane"/>
    <property type="evidence" value="ECO:0007669"/>
    <property type="project" value="InterPro"/>
</dbReference>
<dbReference type="GO" id="GO:0008312">
    <property type="term" value="F:7S RNA binding"/>
    <property type="evidence" value="ECO:0007669"/>
    <property type="project" value="InterPro"/>
</dbReference>
<keyword evidence="4" id="KW-0963">Cytoplasm</keyword>
<dbReference type="InterPro" id="IPR026258">
    <property type="entry name" value="SRP68"/>
</dbReference>
<evidence type="ECO:0000256" key="11">
    <source>
        <dbReference type="SAM" id="MobiDB-lite"/>
    </source>
</evidence>